<dbReference type="Proteomes" id="UP000559256">
    <property type="component" value="Unassembled WGS sequence"/>
</dbReference>
<sequence>MPPTQGKFKPGPSTFNQPVTVPYETIIRLCTTLLPACISVEEGHEYPSYHLWSEIMFWACLVFTVVHEFPMTSAPQYAFYKATRPEPEGLVDRDSYITRARNQSPHEALAETSGQTETSTDIPVVHTDFKALPNLEHRFSDYNFAENFANNIPPQFYDVADQELSFGVDHPPLIGINAGESVDDTFLSDSTNKESVTWHTPDSVAFEHLLNPAGNDQPDQILPRIIVENKPFIDLKDVDLFYEQREDYSKEEDRQRRATFMIEKHLTQLRQQSLMLFSEYRENDLGQVHGIIAYGWYWKAWVLRRELDKDGLPIAAVVDPIACSAFNKDFTRFHLKLAMVWRAAARAGSSGQ</sequence>
<accession>A0A8H5BBV8</accession>
<protein>
    <submittedName>
        <fullName evidence="1">Uncharacterized protein</fullName>
    </submittedName>
</protein>
<gene>
    <name evidence="1" type="ORF">D9758_018085</name>
</gene>
<evidence type="ECO:0000313" key="2">
    <source>
        <dbReference type="Proteomes" id="UP000559256"/>
    </source>
</evidence>
<dbReference type="AlphaFoldDB" id="A0A8H5BBV8"/>
<evidence type="ECO:0000313" key="1">
    <source>
        <dbReference type="EMBL" id="KAF5320372.1"/>
    </source>
</evidence>
<organism evidence="1 2">
    <name type="scientific">Tetrapyrgos nigripes</name>
    <dbReference type="NCBI Taxonomy" id="182062"/>
    <lineage>
        <taxon>Eukaryota</taxon>
        <taxon>Fungi</taxon>
        <taxon>Dikarya</taxon>
        <taxon>Basidiomycota</taxon>
        <taxon>Agaricomycotina</taxon>
        <taxon>Agaricomycetes</taxon>
        <taxon>Agaricomycetidae</taxon>
        <taxon>Agaricales</taxon>
        <taxon>Marasmiineae</taxon>
        <taxon>Marasmiaceae</taxon>
        <taxon>Tetrapyrgos</taxon>
    </lineage>
</organism>
<comment type="caution">
    <text evidence="1">The sequence shown here is derived from an EMBL/GenBank/DDBJ whole genome shotgun (WGS) entry which is preliminary data.</text>
</comment>
<keyword evidence="2" id="KW-1185">Reference proteome</keyword>
<reference evidence="1 2" key="1">
    <citation type="journal article" date="2020" name="ISME J.">
        <title>Uncovering the hidden diversity of litter-decomposition mechanisms in mushroom-forming fungi.</title>
        <authorList>
            <person name="Floudas D."/>
            <person name="Bentzer J."/>
            <person name="Ahren D."/>
            <person name="Johansson T."/>
            <person name="Persson P."/>
            <person name="Tunlid A."/>
        </authorList>
    </citation>
    <scope>NUCLEOTIDE SEQUENCE [LARGE SCALE GENOMIC DNA]</scope>
    <source>
        <strain evidence="1 2">CBS 291.85</strain>
    </source>
</reference>
<proteinExistence type="predicted"/>
<dbReference type="EMBL" id="JAACJM010000413">
    <property type="protein sequence ID" value="KAF5320372.1"/>
    <property type="molecule type" value="Genomic_DNA"/>
</dbReference>
<name>A0A8H5BBV8_9AGAR</name>